<gene>
    <name evidence="7" type="ORF">DTL42_01975</name>
</gene>
<dbReference type="PANTHER" id="PTHR11699">
    <property type="entry name" value="ALDEHYDE DEHYDROGENASE-RELATED"/>
    <property type="match status" value="1"/>
</dbReference>
<comment type="caution">
    <text evidence="7">The sequence shown here is derived from an EMBL/GenBank/DDBJ whole genome shotgun (WGS) entry which is preliminary data.</text>
</comment>
<dbReference type="InterPro" id="IPR016162">
    <property type="entry name" value="Ald_DH_N"/>
</dbReference>
<dbReference type="Gene3D" id="3.40.605.10">
    <property type="entry name" value="Aldehyde Dehydrogenase, Chain A, domain 1"/>
    <property type="match status" value="1"/>
</dbReference>
<dbReference type="AlphaFoldDB" id="A0A368KWE8"/>
<dbReference type="Proteomes" id="UP000253562">
    <property type="component" value="Unassembled WGS sequence"/>
</dbReference>
<proteinExistence type="inferred from homology"/>
<dbReference type="PROSITE" id="PS00070">
    <property type="entry name" value="ALDEHYDE_DEHYDR_CYS"/>
    <property type="match status" value="1"/>
</dbReference>
<dbReference type="GO" id="GO:0006527">
    <property type="term" value="P:L-arginine catabolic process"/>
    <property type="evidence" value="ECO:0007669"/>
    <property type="project" value="InterPro"/>
</dbReference>
<evidence type="ECO:0000259" key="6">
    <source>
        <dbReference type="Pfam" id="PF00171"/>
    </source>
</evidence>
<keyword evidence="3" id="KW-0520">NAD</keyword>
<evidence type="ECO:0000256" key="5">
    <source>
        <dbReference type="RuleBase" id="RU003345"/>
    </source>
</evidence>
<dbReference type="InterPro" id="IPR016163">
    <property type="entry name" value="Ald_DH_C"/>
</dbReference>
<dbReference type="InterPro" id="IPR016161">
    <property type="entry name" value="Ald_DH/histidinol_DH"/>
</dbReference>
<evidence type="ECO:0000256" key="1">
    <source>
        <dbReference type="ARBA" id="ARBA00022503"/>
    </source>
</evidence>
<organism evidence="7 8">
    <name type="scientific">Bremerella cremea</name>
    <dbReference type="NCBI Taxonomy" id="1031537"/>
    <lineage>
        <taxon>Bacteria</taxon>
        <taxon>Pseudomonadati</taxon>
        <taxon>Planctomycetota</taxon>
        <taxon>Planctomycetia</taxon>
        <taxon>Pirellulales</taxon>
        <taxon>Pirellulaceae</taxon>
        <taxon>Bremerella</taxon>
    </lineage>
</organism>
<evidence type="ECO:0000313" key="8">
    <source>
        <dbReference type="Proteomes" id="UP000253562"/>
    </source>
</evidence>
<dbReference type="InterPro" id="IPR017649">
    <property type="entry name" value="SuccinylGlu_semiald_DH_AstD"/>
</dbReference>
<dbReference type="InterPro" id="IPR016160">
    <property type="entry name" value="Ald_DH_CS_CYS"/>
</dbReference>
<dbReference type="Pfam" id="PF00171">
    <property type="entry name" value="Aldedh"/>
    <property type="match status" value="1"/>
</dbReference>
<evidence type="ECO:0000256" key="2">
    <source>
        <dbReference type="ARBA" id="ARBA00023002"/>
    </source>
</evidence>
<dbReference type="SUPFAM" id="SSF53720">
    <property type="entry name" value="ALDH-like"/>
    <property type="match status" value="1"/>
</dbReference>
<dbReference type="InterPro" id="IPR015590">
    <property type="entry name" value="Aldehyde_DH_dom"/>
</dbReference>
<sequence length="476" mass="51219">MLYINGQWREATGEPFASTNPATEQTVWQGNAASSDDVKTAFQSAAAAQPAWQAKPEQDRAALLRRFAELVQANKEELAKAISDEVGKPLWDALTEVGATAAKANVTIDAYDRRRDREEVSLPGRTGRTAYRPLGVVSVFGPFNFPLHIANGQIMPALLAGNAVVFKPSELTPHVAQRTVELWEEAGLPPGVLNFLPGGVSTGQAILQQPELRGLFFTGSRSTGIKLRHALAEQLEVLLALELGGNNPLVVHQPQDIPKAVETIIQSAYLTSGQRCTCVRRLIVTGDSQELLESLVASAAQLSVGLPSDIPEPFLGPLVHATAVNRVRDEQRRLVKFGAVTLLEAKRQSSSRALVSPGIVDVTNCSQRTDDEIFGPLLQVIRVSDLAAAIQEANATQFGLAAGILCDRREDFERFRCQVNAGLINWNLPTTGASGRLPFGGIGQSGNYRPAGYHAIDFCQSAIAELEAAPHAEDQA</sequence>
<comment type="similarity">
    <text evidence="5">Belongs to the aldehyde dehydrogenase family.</text>
</comment>
<evidence type="ECO:0000256" key="3">
    <source>
        <dbReference type="ARBA" id="ARBA00023027"/>
    </source>
</evidence>
<dbReference type="FunFam" id="3.40.605.10:FF:000010">
    <property type="entry name" value="N-succinylglutamate 5-semialdehyde dehydrogenase"/>
    <property type="match status" value="1"/>
</dbReference>
<dbReference type="GO" id="GO:0043824">
    <property type="term" value="F:succinylglutamate-semialdehyde dehydrogenase activity"/>
    <property type="evidence" value="ECO:0007669"/>
    <property type="project" value="InterPro"/>
</dbReference>
<name>A0A368KWE8_9BACT</name>
<dbReference type="OrthoDB" id="4503395at2"/>
<dbReference type="EMBL" id="QPEX01000010">
    <property type="protein sequence ID" value="RCS53955.1"/>
    <property type="molecule type" value="Genomic_DNA"/>
</dbReference>
<keyword evidence="2 5" id="KW-0560">Oxidoreductase</keyword>
<feature type="domain" description="Aldehyde dehydrogenase" evidence="6">
    <location>
        <begin position="8"/>
        <end position="459"/>
    </location>
</feature>
<reference evidence="7 8" key="1">
    <citation type="submission" date="2018-07" db="EMBL/GenBank/DDBJ databases">
        <title>Comparative genomes isolates from brazilian mangrove.</title>
        <authorList>
            <person name="De Araujo J.E."/>
            <person name="Taketani R.G."/>
            <person name="Silva M.C.P."/>
            <person name="Lourenco M.V."/>
            <person name="Oliveira V.M."/>
            <person name="Andreote F.D."/>
        </authorList>
    </citation>
    <scope>NUCLEOTIDE SEQUENCE [LARGE SCALE GENOMIC DNA]</scope>
    <source>
        <strain evidence="7 8">HEX PRIS-MGV</strain>
    </source>
</reference>
<evidence type="ECO:0000256" key="4">
    <source>
        <dbReference type="PROSITE-ProRule" id="PRU10007"/>
    </source>
</evidence>
<dbReference type="InterPro" id="IPR029510">
    <property type="entry name" value="Ald_DH_CS_GLU"/>
</dbReference>
<dbReference type="NCBIfam" id="NF006992">
    <property type="entry name" value="PRK09457.1"/>
    <property type="match status" value="1"/>
</dbReference>
<feature type="active site" evidence="4">
    <location>
        <position position="242"/>
    </location>
</feature>
<protein>
    <submittedName>
        <fullName evidence="7">Aldehyde dehydrogenase family protein</fullName>
    </submittedName>
</protein>
<dbReference type="CDD" id="cd07095">
    <property type="entry name" value="ALDH_SGSD_AstD"/>
    <property type="match status" value="1"/>
</dbReference>
<evidence type="ECO:0000313" key="7">
    <source>
        <dbReference type="EMBL" id="RCS53955.1"/>
    </source>
</evidence>
<dbReference type="PROSITE" id="PS00687">
    <property type="entry name" value="ALDEHYDE_DEHYDR_GLU"/>
    <property type="match status" value="1"/>
</dbReference>
<keyword evidence="1" id="KW-0056">Arginine metabolism</keyword>
<dbReference type="Gene3D" id="3.40.309.10">
    <property type="entry name" value="Aldehyde Dehydrogenase, Chain A, domain 2"/>
    <property type="match status" value="1"/>
</dbReference>
<dbReference type="RefSeq" id="WP_114367019.1">
    <property type="nucleotide sequence ID" value="NZ_QPEX01000010.1"/>
</dbReference>
<accession>A0A368KWE8</accession>